<evidence type="ECO:0000256" key="1">
    <source>
        <dbReference type="SAM" id="MobiDB-lite"/>
    </source>
</evidence>
<sequence length="102" mass="10901">MSDPDRGYSVDLDHLDAVTARIAGLHSFITDSLSGLDSRIAATHQDWTGAAAEKHAEAHREWMKAPTEARDGIEAMRAAAETAHPRTPTPSPPTAKPSESDA</sequence>
<reference evidence="2 3" key="1">
    <citation type="submission" date="2024-10" db="EMBL/GenBank/DDBJ databases">
        <title>The Natural Products Discovery Center: Release of the First 8490 Sequenced Strains for Exploring Actinobacteria Biosynthetic Diversity.</title>
        <authorList>
            <person name="Kalkreuter E."/>
            <person name="Kautsar S.A."/>
            <person name="Yang D."/>
            <person name="Bader C.D."/>
            <person name="Teijaro C.N."/>
            <person name="Fluegel L."/>
            <person name="Davis C.M."/>
            <person name="Simpson J.R."/>
            <person name="Lauterbach L."/>
            <person name="Steele A.D."/>
            <person name="Gui C."/>
            <person name="Meng S."/>
            <person name="Li G."/>
            <person name="Viehrig K."/>
            <person name="Ye F."/>
            <person name="Su P."/>
            <person name="Kiefer A.F."/>
            <person name="Nichols A."/>
            <person name="Cepeda A.J."/>
            <person name="Yan W."/>
            <person name="Fan B."/>
            <person name="Jiang Y."/>
            <person name="Adhikari A."/>
            <person name="Zheng C.-J."/>
            <person name="Schuster L."/>
            <person name="Cowan T.M."/>
            <person name="Smanski M.J."/>
            <person name="Chevrette M.G."/>
            <person name="De Carvalho L.P.S."/>
            <person name="Shen B."/>
        </authorList>
    </citation>
    <scope>NUCLEOTIDE SEQUENCE [LARGE SCALE GENOMIC DNA]</scope>
    <source>
        <strain evidence="2 3">NPDC002593</strain>
    </source>
</reference>
<keyword evidence="3" id="KW-1185">Reference proteome</keyword>
<name>A0ABW6S867_9NOCA</name>
<proteinExistence type="predicted"/>
<accession>A0ABW6S867</accession>
<evidence type="ECO:0000313" key="3">
    <source>
        <dbReference type="Proteomes" id="UP001601992"/>
    </source>
</evidence>
<dbReference type="Proteomes" id="UP001601992">
    <property type="component" value="Unassembled WGS sequence"/>
</dbReference>
<protein>
    <submittedName>
        <fullName evidence="2">WXG100 family type VII secretion target</fullName>
    </submittedName>
</protein>
<dbReference type="InterPro" id="IPR036689">
    <property type="entry name" value="ESAT-6-like_sf"/>
</dbReference>
<feature type="region of interest" description="Disordered" evidence="1">
    <location>
        <begin position="78"/>
        <end position="102"/>
    </location>
</feature>
<dbReference type="Pfam" id="PF06013">
    <property type="entry name" value="WXG100"/>
    <property type="match status" value="1"/>
</dbReference>
<dbReference type="InterPro" id="IPR010310">
    <property type="entry name" value="T7SS_ESAT-6-like"/>
</dbReference>
<organism evidence="2 3">
    <name type="scientific">Nocardia jiangxiensis</name>
    <dbReference type="NCBI Taxonomy" id="282685"/>
    <lineage>
        <taxon>Bacteria</taxon>
        <taxon>Bacillati</taxon>
        <taxon>Actinomycetota</taxon>
        <taxon>Actinomycetes</taxon>
        <taxon>Mycobacteriales</taxon>
        <taxon>Nocardiaceae</taxon>
        <taxon>Nocardia</taxon>
    </lineage>
</organism>
<dbReference type="EMBL" id="JBIAQY010000013">
    <property type="protein sequence ID" value="MFF3572477.1"/>
    <property type="molecule type" value="Genomic_DNA"/>
</dbReference>
<dbReference type="Gene3D" id="1.10.287.1060">
    <property type="entry name" value="ESAT-6-like"/>
    <property type="match status" value="1"/>
</dbReference>
<gene>
    <name evidence="2" type="ORF">ACFYXQ_32385</name>
</gene>
<dbReference type="RefSeq" id="WP_387406036.1">
    <property type="nucleotide sequence ID" value="NZ_JBIAQY010000013.1"/>
</dbReference>
<evidence type="ECO:0000313" key="2">
    <source>
        <dbReference type="EMBL" id="MFF3572477.1"/>
    </source>
</evidence>
<comment type="caution">
    <text evidence="2">The sequence shown here is derived from an EMBL/GenBank/DDBJ whole genome shotgun (WGS) entry which is preliminary data.</text>
</comment>
<dbReference type="SUPFAM" id="SSF140453">
    <property type="entry name" value="EsxAB dimer-like"/>
    <property type="match status" value="1"/>
</dbReference>